<gene>
    <name evidence="2" type="ORF">F511_15706</name>
</gene>
<organism evidence="2 3">
    <name type="scientific">Dorcoceras hygrometricum</name>
    <dbReference type="NCBI Taxonomy" id="472368"/>
    <lineage>
        <taxon>Eukaryota</taxon>
        <taxon>Viridiplantae</taxon>
        <taxon>Streptophyta</taxon>
        <taxon>Embryophyta</taxon>
        <taxon>Tracheophyta</taxon>
        <taxon>Spermatophyta</taxon>
        <taxon>Magnoliopsida</taxon>
        <taxon>eudicotyledons</taxon>
        <taxon>Gunneridae</taxon>
        <taxon>Pentapetalae</taxon>
        <taxon>asterids</taxon>
        <taxon>lamiids</taxon>
        <taxon>Lamiales</taxon>
        <taxon>Gesneriaceae</taxon>
        <taxon>Didymocarpoideae</taxon>
        <taxon>Trichosporeae</taxon>
        <taxon>Loxocarpinae</taxon>
        <taxon>Dorcoceras</taxon>
    </lineage>
</organism>
<accession>A0A2Z7BJZ3</accession>
<feature type="region of interest" description="Disordered" evidence="1">
    <location>
        <begin position="59"/>
        <end position="93"/>
    </location>
</feature>
<evidence type="ECO:0000313" key="2">
    <source>
        <dbReference type="EMBL" id="KZV32448.1"/>
    </source>
</evidence>
<evidence type="ECO:0000313" key="3">
    <source>
        <dbReference type="Proteomes" id="UP000250235"/>
    </source>
</evidence>
<proteinExistence type="predicted"/>
<keyword evidence="3" id="KW-1185">Reference proteome</keyword>
<dbReference type="AlphaFoldDB" id="A0A2Z7BJZ3"/>
<name>A0A2Z7BJZ3_9LAMI</name>
<protein>
    <submittedName>
        <fullName evidence="2">Uncharacterized protein</fullName>
    </submittedName>
</protein>
<dbReference type="EMBL" id="KV006675">
    <property type="protein sequence ID" value="KZV32448.1"/>
    <property type="molecule type" value="Genomic_DNA"/>
</dbReference>
<reference evidence="2 3" key="1">
    <citation type="journal article" date="2015" name="Proc. Natl. Acad. Sci. U.S.A.">
        <title>The resurrection genome of Boea hygrometrica: A blueprint for survival of dehydration.</title>
        <authorList>
            <person name="Xiao L."/>
            <person name="Yang G."/>
            <person name="Zhang L."/>
            <person name="Yang X."/>
            <person name="Zhao S."/>
            <person name="Ji Z."/>
            <person name="Zhou Q."/>
            <person name="Hu M."/>
            <person name="Wang Y."/>
            <person name="Chen M."/>
            <person name="Xu Y."/>
            <person name="Jin H."/>
            <person name="Xiao X."/>
            <person name="Hu G."/>
            <person name="Bao F."/>
            <person name="Hu Y."/>
            <person name="Wan P."/>
            <person name="Li L."/>
            <person name="Deng X."/>
            <person name="Kuang T."/>
            <person name="Xiang C."/>
            <person name="Zhu J.K."/>
            <person name="Oliver M.J."/>
            <person name="He Y."/>
        </authorList>
    </citation>
    <scope>NUCLEOTIDE SEQUENCE [LARGE SCALE GENOMIC DNA]</scope>
    <source>
        <strain evidence="3">cv. XS01</strain>
    </source>
</reference>
<sequence length="93" mass="10389">MQGTPRWFTILEQEQHEDQAQSILKSRVQVQRDEVQNGSSADQVQSTSAMFKCHFIDKRRDTASRGPTTIAAPESQFRTCPSDHGKASSNIAP</sequence>
<dbReference type="Proteomes" id="UP000250235">
    <property type="component" value="Unassembled WGS sequence"/>
</dbReference>
<evidence type="ECO:0000256" key="1">
    <source>
        <dbReference type="SAM" id="MobiDB-lite"/>
    </source>
</evidence>